<dbReference type="EMBL" id="JAUJFI010000159">
    <property type="protein sequence ID" value="MDQ2105659.1"/>
    <property type="molecule type" value="Genomic_DNA"/>
</dbReference>
<name>A0ABU0WN43_9PROT</name>
<accession>A0ABU0WN43</accession>
<protein>
    <submittedName>
        <fullName evidence="2">Uncharacterized protein</fullName>
    </submittedName>
</protein>
<organism evidence="2 3">
    <name type="scientific">Azospirillum isscasi</name>
    <dbReference type="NCBI Taxonomy" id="3053926"/>
    <lineage>
        <taxon>Bacteria</taxon>
        <taxon>Pseudomonadati</taxon>
        <taxon>Pseudomonadota</taxon>
        <taxon>Alphaproteobacteria</taxon>
        <taxon>Rhodospirillales</taxon>
        <taxon>Azospirillaceae</taxon>
        <taxon>Azospirillum</taxon>
    </lineage>
</organism>
<dbReference type="RefSeq" id="WP_306710398.1">
    <property type="nucleotide sequence ID" value="NZ_JAUJFI010000159.1"/>
</dbReference>
<sequence length="747" mass="80401">MLNDLSLVERGLAAYGVPLADRHPDVKEMAKGQTLRVRLADDGTIDDVERIGETGNGAVWTLRDGQHNGFPGLKTDAGLLPLNGQARKTHEQAWSADKSSAARRRELERLVAASGPPRLQNEAWPKPGHRKRIAERFEQLRPLAADPLAASVPACMERFLQGLPAFLPNLAEALFKKLADGDDGWLDIVQAALTGPVPLVIDVAMDDFTLDASDPRQIAAVSAALSRPTGTNGDDAAPPGFCALSGRKTALHRGNFPQPNLPALGQSYIFARNGDIPSLARYGRAGSASFPLAADLAPRLNAVFGVLTAPDAKGQTWRLIPPETGDKSDLLIVSLPAVAGKPVADALAGDSREEDVDEETDGADTIGGMDLLRELASRVIAHSHGEDRHGHAESGMTVLILRAVDPANRKAIYHRQTDAQALFDAAERWKAATANVPDGIVFPVPVKGRRVPVPRGPSYVAPLSITRLSRMQFVNGGRRRLSVAGTPAGEAFELFLGNGAVKRRARTLLRLLLRRHAALLGGLAAARSKGIDHLKDFDPKADLRRDALRSVTWIGVLLHQLGRPKEDYMASTAASTAFRLGQLLAGADTLHIGYCADLRSGDVPPSLIGNAVLTIAGNRPQRALAILQSRLKPYLAWARREEYLEKRTRELWVEKPASESQKLSEAQKRNLRLYWAIRKGAASASRLTGLVGDLLKEDLGKRPDDEFKAELLLGYLAGLPRPAGEKPGTSGTANDNTETDPNGETAS</sequence>
<comment type="caution">
    <text evidence="2">The sequence shown here is derived from an EMBL/GenBank/DDBJ whole genome shotgun (WGS) entry which is preliminary data.</text>
</comment>
<evidence type="ECO:0000313" key="2">
    <source>
        <dbReference type="EMBL" id="MDQ2105659.1"/>
    </source>
</evidence>
<evidence type="ECO:0000313" key="3">
    <source>
        <dbReference type="Proteomes" id="UP001227317"/>
    </source>
</evidence>
<feature type="compositionally biased region" description="Polar residues" evidence="1">
    <location>
        <begin position="729"/>
        <end position="747"/>
    </location>
</feature>
<gene>
    <name evidence="2" type="ORF">QSG27_23380</name>
</gene>
<reference evidence="2 3" key="1">
    <citation type="submission" date="2023-06" db="EMBL/GenBank/DDBJ databases">
        <title>Azospirillum isscasensis sp.nov, a bacterium isolated from rhizosphere soil of rice.</title>
        <authorList>
            <person name="Wang H."/>
        </authorList>
    </citation>
    <scope>NUCLEOTIDE SEQUENCE [LARGE SCALE GENOMIC DNA]</scope>
    <source>
        <strain evidence="2 3">C340-1</strain>
    </source>
</reference>
<evidence type="ECO:0000256" key="1">
    <source>
        <dbReference type="SAM" id="MobiDB-lite"/>
    </source>
</evidence>
<proteinExistence type="predicted"/>
<feature type="region of interest" description="Disordered" evidence="1">
    <location>
        <begin position="719"/>
        <end position="747"/>
    </location>
</feature>
<keyword evidence="3" id="KW-1185">Reference proteome</keyword>
<dbReference type="Proteomes" id="UP001227317">
    <property type="component" value="Unassembled WGS sequence"/>
</dbReference>